<dbReference type="STRING" id="640205.SAMN05216381_2401"/>
<evidence type="ECO:0000256" key="1">
    <source>
        <dbReference type="ARBA" id="ARBA00023015"/>
    </source>
</evidence>
<dbReference type="SUPFAM" id="SSF46785">
    <property type="entry name" value="Winged helix' DNA-binding domain"/>
    <property type="match status" value="1"/>
</dbReference>
<organism evidence="5 6">
    <name type="scientific">Phytopseudomonas seleniipraecipitans</name>
    <dbReference type="NCBI Taxonomy" id="640205"/>
    <lineage>
        <taxon>Bacteria</taxon>
        <taxon>Pseudomonadati</taxon>
        <taxon>Pseudomonadota</taxon>
        <taxon>Gammaproteobacteria</taxon>
        <taxon>Pseudomonadales</taxon>
        <taxon>Pseudomonadaceae</taxon>
        <taxon>Phytopseudomonas</taxon>
    </lineage>
</organism>
<name>A0A1G7NTR8_9GAMM</name>
<evidence type="ECO:0000259" key="4">
    <source>
        <dbReference type="PROSITE" id="PS50995"/>
    </source>
</evidence>
<evidence type="ECO:0000313" key="5">
    <source>
        <dbReference type="EMBL" id="SDF76620.1"/>
    </source>
</evidence>
<sequence>MENEQDIHPDAAVAPSYLAKHAERVFHRAVEAALRSHGTSLTLIGPLLWLAWRGPMLQRDLVKASAIKQPAMVATLDKLEAAGLIERAVVATNKRAALVSITPRGRDTAALGRQILLDTNARGMSGFTPEEAAILLALLQRFIKNLED</sequence>
<feature type="domain" description="HTH marR-type" evidence="4">
    <location>
        <begin position="15"/>
        <end position="144"/>
    </location>
</feature>
<dbReference type="InterPro" id="IPR000835">
    <property type="entry name" value="HTH_MarR-typ"/>
</dbReference>
<evidence type="ECO:0000313" key="6">
    <source>
        <dbReference type="Proteomes" id="UP000243378"/>
    </source>
</evidence>
<keyword evidence="3" id="KW-0804">Transcription</keyword>
<dbReference type="PANTHER" id="PTHR42756">
    <property type="entry name" value="TRANSCRIPTIONAL REGULATOR, MARR"/>
    <property type="match status" value="1"/>
</dbReference>
<dbReference type="EMBL" id="FNBM01000004">
    <property type="protein sequence ID" value="SDF76620.1"/>
    <property type="molecule type" value="Genomic_DNA"/>
</dbReference>
<gene>
    <name evidence="5" type="ORF">SAMN05216381_2401</name>
</gene>
<dbReference type="PANTHER" id="PTHR42756:SF1">
    <property type="entry name" value="TRANSCRIPTIONAL REPRESSOR OF EMRAB OPERON"/>
    <property type="match status" value="1"/>
</dbReference>
<dbReference type="PROSITE" id="PS50995">
    <property type="entry name" value="HTH_MARR_2"/>
    <property type="match status" value="1"/>
</dbReference>
<dbReference type="Proteomes" id="UP000243378">
    <property type="component" value="Unassembled WGS sequence"/>
</dbReference>
<keyword evidence="2 5" id="KW-0238">DNA-binding</keyword>
<accession>A0A1G7NTR8</accession>
<dbReference type="InterPro" id="IPR036388">
    <property type="entry name" value="WH-like_DNA-bd_sf"/>
</dbReference>
<dbReference type="GO" id="GO:0003700">
    <property type="term" value="F:DNA-binding transcription factor activity"/>
    <property type="evidence" value="ECO:0007669"/>
    <property type="project" value="InterPro"/>
</dbReference>
<evidence type="ECO:0000256" key="3">
    <source>
        <dbReference type="ARBA" id="ARBA00023163"/>
    </source>
</evidence>
<evidence type="ECO:0000256" key="2">
    <source>
        <dbReference type="ARBA" id="ARBA00023125"/>
    </source>
</evidence>
<dbReference type="GO" id="GO:0003677">
    <property type="term" value="F:DNA binding"/>
    <property type="evidence" value="ECO:0007669"/>
    <property type="project" value="UniProtKB-KW"/>
</dbReference>
<dbReference type="Gene3D" id="1.10.10.10">
    <property type="entry name" value="Winged helix-like DNA-binding domain superfamily/Winged helix DNA-binding domain"/>
    <property type="match status" value="1"/>
</dbReference>
<dbReference type="SMART" id="SM00347">
    <property type="entry name" value="HTH_MARR"/>
    <property type="match status" value="1"/>
</dbReference>
<dbReference type="OrthoDB" id="32523at2"/>
<protein>
    <submittedName>
        <fullName evidence="5">DNA-binding transcriptional regulator, MarR family</fullName>
    </submittedName>
</protein>
<dbReference type="Pfam" id="PF12802">
    <property type="entry name" value="MarR_2"/>
    <property type="match status" value="1"/>
</dbReference>
<dbReference type="InterPro" id="IPR036390">
    <property type="entry name" value="WH_DNA-bd_sf"/>
</dbReference>
<proteinExistence type="predicted"/>
<dbReference type="AlphaFoldDB" id="A0A1G7NTR8"/>
<reference evidence="5 6" key="1">
    <citation type="submission" date="2016-10" db="EMBL/GenBank/DDBJ databases">
        <authorList>
            <person name="de Groot N.N."/>
        </authorList>
    </citation>
    <scope>NUCLEOTIDE SEQUENCE [LARGE SCALE GENOMIC DNA]</scope>
    <source>
        <strain evidence="5 6">LMG 25475</strain>
    </source>
</reference>
<keyword evidence="1" id="KW-0805">Transcription regulation</keyword>
<dbReference type="PRINTS" id="PR00598">
    <property type="entry name" value="HTHMARR"/>
</dbReference>